<organism evidence="1 2">
    <name type="scientific">Clohesyomyces aquaticus</name>
    <dbReference type="NCBI Taxonomy" id="1231657"/>
    <lineage>
        <taxon>Eukaryota</taxon>
        <taxon>Fungi</taxon>
        <taxon>Dikarya</taxon>
        <taxon>Ascomycota</taxon>
        <taxon>Pezizomycotina</taxon>
        <taxon>Dothideomycetes</taxon>
        <taxon>Pleosporomycetidae</taxon>
        <taxon>Pleosporales</taxon>
        <taxon>Lindgomycetaceae</taxon>
        <taxon>Clohesyomyces</taxon>
    </lineage>
</organism>
<keyword evidence="2" id="KW-1185">Reference proteome</keyword>
<dbReference type="EMBL" id="MCFA01000022">
    <property type="protein sequence ID" value="ORY15867.1"/>
    <property type="molecule type" value="Genomic_DNA"/>
</dbReference>
<evidence type="ECO:0000313" key="1">
    <source>
        <dbReference type="EMBL" id="ORY15867.1"/>
    </source>
</evidence>
<dbReference type="AlphaFoldDB" id="A0A1Y2A0N0"/>
<dbReference type="Proteomes" id="UP000193144">
    <property type="component" value="Unassembled WGS sequence"/>
</dbReference>
<proteinExistence type="predicted"/>
<reference evidence="1 2" key="1">
    <citation type="submission" date="2016-07" db="EMBL/GenBank/DDBJ databases">
        <title>Pervasive Adenine N6-methylation of Active Genes in Fungi.</title>
        <authorList>
            <consortium name="DOE Joint Genome Institute"/>
            <person name="Mondo S.J."/>
            <person name="Dannebaum R.O."/>
            <person name="Kuo R.C."/>
            <person name="Labutti K."/>
            <person name="Haridas S."/>
            <person name="Kuo A."/>
            <person name="Salamov A."/>
            <person name="Ahrendt S.R."/>
            <person name="Lipzen A."/>
            <person name="Sullivan W."/>
            <person name="Andreopoulos W.B."/>
            <person name="Clum A."/>
            <person name="Lindquist E."/>
            <person name="Daum C."/>
            <person name="Ramamoorthy G.K."/>
            <person name="Gryganskyi A."/>
            <person name="Culley D."/>
            <person name="Magnuson J.K."/>
            <person name="James T.Y."/>
            <person name="O'Malley M.A."/>
            <person name="Stajich J.E."/>
            <person name="Spatafora J.W."/>
            <person name="Visel A."/>
            <person name="Grigoriev I.V."/>
        </authorList>
    </citation>
    <scope>NUCLEOTIDE SEQUENCE [LARGE SCALE GENOMIC DNA]</scope>
    <source>
        <strain evidence="1 2">CBS 115471</strain>
    </source>
</reference>
<evidence type="ECO:0000313" key="2">
    <source>
        <dbReference type="Proteomes" id="UP000193144"/>
    </source>
</evidence>
<gene>
    <name evidence="1" type="ORF">BCR34DRAFT_558206</name>
</gene>
<accession>A0A1Y2A0N0</accession>
<dbReference type="OrthoDB" id="407518at2759"/>
<sequence length="154" mass="16484">MRTLQDLSSDITSHGGTTLIVTAEPASFLPEMRKITGYSGAAINDPENSLVPLVKERYGLEIAVSEKKGYVNGMAQPGILILRGGKTGNGGREGEVLEKWAIVPSTMNLGGASDRPDLIQVWDNVKAKMEGKGVVHGVYKKMGIVGTLWNKVFG</sequence>
<name>A0A1Y2A0N0_9PLEO</name>
<protein>
    <submittedName>
        <fullName evidence="1">Uncharacterized protein</fullName>
    </submittedName>
</protein>
<comment type="caution">
    <text evidence="1">The sequence shown here is derived from an EMBL/GenBank/DDBJ whole genome shotgun (WGS) entry which is preliminary data.</text>
</comment>